<dbReference type="AlphaFoldDB" id="C4KAQ4"/>
<dbReference type="InterPro" id="IPR015797">
    <property type="entry name" value="NUDIX_hydrolase-like_dom_sf"/>
</dbReference>
<reference evidence="2" key="1">
    <citation type="submission" date="2009-05" db="EMBL/GenBank/DDBJ databases">
        <title>Complete sequence of chromosome of Thauera sp. MZ1T.</title>
        <authorList>
            <consortium name="US DOE Joint Genome Institute"/>
            <person name="Lucas S."/>
            <person name="Copeland A."/>
            <person name="Lapidus A."/>
            <person name="Glavina del Rio T."/>
            <person name="Dalin E."/>
            <person name="Tice H."/>
            <person name="Bruce D."/>
            <person name="Goodwin L."/>
            <person name="Pitluck S."/>
            <person name="Sims D."/>
            <person name="Brettin T."/>
            <person name="Detter J.C."/>
            <person name="Han C."/>
            <person name="Larimer F."/>
            <person name="Land M."/>
            <person name="Hauser L."/>
            <person name="Kyrpides N."/>
            <person name="Mikhailova N."/>
            <person name="Sayler G.S."/>
        </authorList>
    </citation>
    <scope>NUCLEOTIDE SEQUENCE [LARGE SCALE GENOMIC DNA]</scope>
    <source>
        <strain evidence="2">MZ1T</strain>
    </source>
</reference>
<dbReference type="SUPFAM" id="SSF55811">
    <property type="entry name" value="Nudix"/>
    <property type="match status" value="1"/>
</dbReference>
<dbReference type="eggNOG" id="COG1051">
    <property type="taxonomic scope" value="Bacteria"/>
</dbReference>
<keyword evidence="1" id="KW-0378">Hydrolase</keyword>
<keyword evidence="2" id="KW-1185">Reference proteome</keyword>
<dbReference type="EMBL" id="CP001281">
    <property type="protein sequence ID" value="ACR01480.1"/>
    <property type="molecule type" value="Genomic_DNA"/>
</dbReference>
<organism evidence="1 2">
    <name type="scientific">Thauera aminoaromatica</name>
    <dbReference type="NCBI Taxonomy" id="164330"/>
    <lineage>
        <taxon>Bacteria</taxon>
        <taxon>Pseudomonadati</taxon>
        <taxon>Pseudomonadota</taxon>
        <taxon>Betaproteobacteria</taxon>
        <taxon>Rhodocyclales</taxon>
        <taxon>Zoogloeaceae</taxon>
        <taxon>Thauera</taxon>
    </lineage>
</organism>
<dbReference type="GO" id="GO:0016787">
    <property type="term" value="F:hydrolase activity"/>
    <property type="evidence" value="ECO:0007669"/>
    <property type="project" value="UniProtKB-KW"/>
</dbReference>
<accession>C4KAQ4</accession>
<dbReference type="OrthoDB" id="542521at2"/>
<name>C4KAQ4_THASP</name>
<dbReference type="STRING" id="85643.Tmz1t_2881"/>
<evidence type="ECO:0000313" key="2">
    <source>
        <dbReference type="Proteomes" id="UP000002186"/>
    </source>
</evidence>
<dbReference type="Proteomes" id="UP000002186">
    <property type="component" value="Chromosome"/>
</dbReference>
<dbReference type="Gene3D" id="3.90.79.10">
    <property type="entry name" value="Nucleoside Triphosphate Pyrophosphohydrolase"/>
    <property type="match status" value="1"/>
</dbReference>
<sequence length="179" mass="19998">MSHPAVSPEALQVAITTIRESLDSASRDLPEDLFLLVSSLTPMINVDLLIKDSAGRNLLTWRHDRFYGPGWHLPGGIIRFKESIGSRIAAVALGELGVEVDFEPVPLHMAEITHPTRDIRGHFISLLYACTLRIPLDEAGRFKPEAPRAGDWQWHIGAPHDLILQHRIYSRFLEAPCPA</sequence>
<proteinExistence type="predicted"/>
<dbReference type="HOGENOM" id="CLU_1502783_0_0_4"/>
<protein>
    <submittedName>
        <fullName evidence="1">NUDIX hydrolase</fullName>
    </submittedName>
</protein>
<evidence type="ECO:0000313" key="1">
    <source>
        <dbReference type="EMBL" id="ACR01480.1"/>
    </source>
</evidence>
<reference evidence="1 2" key="2">
    <citation type="journal article" date="2012" name="Stand. Genomic Sci.">
        <title>Complete genome sequence of Thauera aminoaromatica strain MZ1T.</title>
        <authorList>
            <person name="Jiang K."/>
            <person name="Sanseverino J."/>
            <person name="Chauhan A."/>
            <person name="Lucas S."/>
            <person name="Copeland A."/>
            <person name="Lapidus A."/>
            <person name="Del Rio T.G."/>
            <person name="Dalin E."/>
            <person name="Tice H."/>
            <person name="Bruce D."/>
            <person name="Goodwin L."/>
            <person name="Pitluck S."/>
            <person name="Sims D."/>
            <person name="Brettin T."/>
            <person name="Detter J.C."/>
            <person name="Han C."/>
            <person name="Chang Y.J."/>
            <person name="Larimer F."/>
            <person name="Land M."/>
            <person name="Hauser L."/>
            <person name="Kyrpides N.C."/>
            <person name="Mikhailova N."/>
            <person name="Moser S."/>
            <person name="Jegier P."/>
            <person name="Close D."/>
            <person name="Debruyn J.M."/>
            <person name="Wang Y."/>
            <person name="Layton A.C."/>
            <person name="Allen M.S."/>
            <person name="Sayler G.S."/>
        </authorList>
    </citation>
    <scope>NUCLEOTIDE SEQUENCE [LARGE SCALE GENOMIC DNA]</scope>
    <source>
        <strain evidence="1 2">MZ1T</strain>
    </source>
</reference>
<dbReference type="KEGG" id="tmz:Tmz1t_2881"/>
<gene>
    <name evidence="1" type="ordered locus">Tmz1t_2881</name>
</gene>
<dbReference type="RefSeq" id="WP_004305657.1">
    <property type="nucleotide sequence ID" value="NC_011662.2"/>
</dbReference>